<dbReference type="SUPFAM" id="SSF52540">
    <property type="entry name" value="P-loop containing nucleoside triphosphate hydrolases"/>
    <property type="match status" value="1"/>
</dbReference>
<dbReference type="PROSITE" id="PS50837">
    <property type="entry name" value="NACHT"/>
    <property type="match status" value="1"/>
</dbReference>
<dbReference type="AlphaFoldDB" id="V2X6Y0"/>
<organism evidence="4 5">
    <name type="scientific">Moniliophthora roreri (strain MCA 2997)</name>
    <name type="common">Cocoa frosty pod rot fungus</name>
    <name type="synonym">Crinipellis roreri</name>
    <dbReference type="NCBI Taxonomy" id="1381753"/>
    <lineage>
        <taxon>Eukaryota</taxon>
        <taxon>Fungi</taxon>
        <taxon>Dikarya</taxon>
        <taxon>Basidiomycota</taxon>
        <taxon>Agaricomycotina</taxon>
        <taxon>Agaricomycetes</taxon>
        <taxon>Agaricomycetidae</taxon>
        <taxon>Agaricales</taxon>
        <taxon>Marasmiineae</taxon>
        <taxon>Marasmiaceae</taxon>
        <taxon>Moniliophthora</taxon>
    </lineage>
</organism>
<comment type="caution">
    <text evidence="4">The sequence shown here is derived from an EMBL/GenBank/DDBJ whole genome shotgun (WGS) entry which is preliminary data.</text>
</comment>
<feature type="compositionally biased region" description="Basic and acidic residues" evidence="2">
    <location>
        <begin position="693"/>
        <end position="714"/>
    </location>
</feature>
<dbReference type="KEGG" id="mrr:Moror_5522"/>
<proteinExistence type="predicted"/>
<reference evidence="4 5" key="1">
    <citation type="journal article" date="2014" name="BMC Genomics">
        <title>Genome and secretome analysis of the hemibiotrophic fungal pathogen, Moniliophthora roreri, which causes frosty pod rot disease of cacao: mechanisms of the biotrophic and necrotrophic phases.</title>
        <authorList>
            <person name="Meinhardt L.W."/>
            <person name="Costa G.G.L."/>
            <person name="Thomazella D.P.T."/>
            <person name="Teixeira P.J.P.L."/>
            <person name="Carazzolle M.F."/>
            <person name="Schuster S.C."/>
            <person name="Carlson J.E."/>
            <person name="Guiltinan M.J."/>
            <person name="Mieczkowski P."/>
            <person name="Farmer A."/>
            <person name="Ramaraj T."/>
            <person name="Crozier J."/>
            <person name="Davis R.E."/>
            <person name="Shao J."/>
            <person name="Melnick R.L."/>
            <person name="Pereira G.A.G."/>
            <person name="Bailey B.A."/>
        </authorList>
    </citation>
    <scope>NUCLEOTIDE SEQUENCE [LARGE SCALE GENOMIC DNA]</scope>
    <source>
        <strain evidence="4 5">MCA 2997</strain>
    </source>
</reference>
<keyword evidence="1" id="KW-0677">Repeat</keyword>
<feature type="region of interest" description="Disordered" evidence="2">
    <location>
        <begin position="655"/>
        <end position="714"/>
    </location>
</feature>
<dbReference type="Proteomes" id="UP000017559">
    <property type="component" value="Unassembled WGS sequence"/>
</dbReference>
<dbReference type="OrthoDB" id="3262196at2759"/>
<feature type="domain" description="NACHT" evidence="3">
    <location>
        <begin position="82"/>
        <end position="230"/>
    </location>
</feature>
<dbReference type="PANTHER" id="PTHR10039">
    <property type="entry name" value="AMELOGENIN"/>
    <property type="match status" value="1"/>
</dbReference>
<sequence>MFSRSSKFVIEGGEFYNVDGDYHETTNVYYAYDILRSISMPNAAYYAGERRVAGAPRCTPGTRTSVIDIVMSWATNPFTRERILWLNGLAGEGKSAIAQSVAEKCARHPHSRLAASFFFSRAHAERSSSMRIFPTIAYQLTNYDSRLKQAILQALQHDTSIPDRSPEDQLKMLIINPIMSLMEPAGDCPRRIIMIEALDECDDYMTILECLVSSLKLFPHLFRLVITSRPERQIQEYFSGFITPGRAKSLSLSQFDARADIRLYLEASFNIIRRRNRGRPGAIPASGAWPSSDDIRRLVDKSAGLFIYASSIISFVDHWYESPGERLSNLLDNDRMMLPSNDDSPYAPLDRLYTHILSAVQEYPAALRKVLGSVMSLLIPLSRQDLLMLLSSRLPPAQIAAILDRLYSVLKLPSLPWDLGSKPIQIYHQSFRDFLTNEHRSGKKFSMNPSSEHSSMARCCFELMRHMLKRNICGLHSFARNAEIQDLPLRRRQQLPGALRYACRFWAQHFCMSSYRQAKTATYLLEFLQKSLLYWVECMSLLGELGRVLQSFRMFSSIKELEEHLRECETFVLIFYHEIATSSQAVYNVALQSCPLSSPIRKWYRHELAPFDETEVPMSWAHLLRKTVKEHRSKHRVIVDRRFLAPRTQPYRMLQEGQKRASQYSADRPGGLQTDPITYHQLPVNQTPKRKHVGVDPKIQEDGRKSVTQDADSKHKVRLLSDSTIYTNPQAFTSDSSLIYRPFTS</sequence>
<gene>
    <name evidence="4" type="ORF">Moror_5522</name>
</gene>
<evidence type="ECO:0000256" key="2">
    <source>
        <dbReference type="SAM" id="MobiDB-lite"/>
    </source>
</evidence>
<dbReference type="Pfam" id="PF24883">
    <property type="entry name" value="NPHP3_N"/>
    <property type="match status" value="1"/>
</dbReference>
<keyword evidence="5" id="KW-1185">Reference proteome</keyword>
<dbReference type="HOGENOM" id="CLU_000288_6_10_1"/>
<evidence type="ECO:0000256" key="1">
    <source>
        <dbReference type="ARBA" id="ARBA00022737"/>
    </source>
</evidence>
<dbReference type="EMBL" id="AWSO01000683">
    <property type="protein sequence ID" value="ESK88210.1"/>
    <property type="molecule type" value="Genomic_DNA"/>
</dbReference>
<name>V2X6Y0_MONRO</name>
<dbReference type="PANTHER" id="PTHR10039:SF14">
    <property type="entry name" value="NACHT DOMAIN-CONTAINING PROTEIN"/>
    <property type="match status" value="1"/>
</dbReference>
<protein>
    <submittedName>
        <fullName evidence="4">Vegetative incompatibility protein het-e-1</fullName>
    </submittedName>
</protein>
<dbReference type="InterPro" id="IPR007111">
    <property type="entry name" value="NACHT_NTPase"/>
</dbReference>
<evidence type="ECO:0000313" key="4">
    <source>
        <dbReference type="EMBL" id="ESK88210.1"/>
    </source>
</evidence>
<dbReference type="STRING" id="1381753.V2X6Y0"/>
<evidence type="ECO:0000259" key="3">
    <source>
        <dbReference type="PROSITE" id="PS50837"/>
    </source>
</evidence>
<evidence type="ECO:0000313" key="5">
    <source>
        <dbReference type="Proteomes" id="UP000017559"/>
    </source>
</evidence>
<dbReference type="InterPro" id="IPR027417">
    <property type="entry name" value="P-loop_NTPase"/>
</dbReference>
<accession>V2X6Y0</accession>
<dbReference type="InterPro" id="IPR056884">
    <property type="entry name" value="NPHP3-like_N"/>
</dbReference>